<dbReference type="InterPro" id="IPR011991">
    <property type="entry name" value="ArsR-like_HTH"/>
</dbReference>
<evidence type="ECO:0000259" key="1">
    <source>
        <dbReference type="SMART" id="SM00418"/>
    </source>
</evidence>
<dbReference type="Proteomes" id="UP000830115">
    <property type="component" value="Chromosome"/>
</dbReference>
<reference evidence="2" key="1">
    <citation type="submission" date="2021-10" db="EMBL/GenBank/DDBJ databases">
        <title>Streptomyces nigrumlapis sp.nov.,an antimicrobial producing actinobacterium isolated from Black Gobi rocks.</title>
        <authorList>
            <person name="Wen Y."/>
            <person name="Zhang W."/>
            <person name="Liu X.G."/>
        </authorList>
    </citation>
    <scope>NUCLEOTIDE SEQUENCE</scope>
    <source>
        <strain evidence="2">ST13-2-2</strain>
    </source>
</reference>
<name>A0ABY4MM61_9ACTN</name>
<sequence length="81" mass="8840">MALIKALGHPVRLRLVQAVIQGPCTVRELSALDGTGTSGQLYHHLRLLTDAGWLHSPHRGQYAITEERGKRVLLAIAAAKH</sequence>
<feature type="domain" description="HTH arsR-type" evidence="1">
    <location>
        <begin position="2"/>
        <end position="81"/>
    </location>
</feature>
<dbReference type="SMART" id="SM00418">
    <property type="entry name" value="HTH_ARSR"/>
    <property type="match status" value="1"/>
</dbReference>
<dbReference type="Gene3D" id="1.10.10.10">
    <property type="entry name" value="Winged helix-like DNA-binding domain superfamily/Winged helix DNA-binding domain"/>
    <property type="match status" value="1"/>
</dbReference>
<dbReference type="InterPro" id="IPR001845">
    <property type="entry name" value="HTH_ArsR_DNA-bd_dom"/>
</dbReference>
<dbReference type="Pfam" id="PF12840">
    <property type="entry name" value="HTH_20"/>
    <property type="match status" value="1"/>
</dbReference>
<dbReference type="CDD" id="cd00090">
    <property type="entry name" value="HTH_ARSR"/>
    <property type="match status" value="1"/>
</dbReference>
<protein>
    <submittedName>
        <fullName evidence="2">Winged helix-turn-helix domain-containing protein</fullName>
    </submittedName>
</protein>
<dbReference type="InterPro" id="IPR036388">
    <property type="entry name" value="WH-like_DNA-bd_sf"/>
</dbReference>
<dbReference type="SUPFAM" id="SSF46785">
    <property type="entry name" value="Winged helix' DNA-binding domain"/>
    <property type="match status" value="1"/>
</dbReference>
<proteinExistence type="predicted"/>
<keyword evidence="3" id="KW-1185">Reference proteome</keyword>
<dbReference type="EMBL" id="CP086322">
    <property type="protein sequence ID" value="UQA97525.1"/>
    <property type="molecule type" value="Genomic_DNA"/>
</dbReference>
<gene>
    <name evidence="2" type="ORF">K9S39_41780</name>
</gene>
<evidence type="ECO:0000313" key="2">
    <source>
        <dbReference type="EMBL" id="UQA97525.1"/>
    </source>
</evidence>
<accession>A0ABY4MM61</accession>
<organism evidence="2 3">
    <name type="scientific">Streptomyces halobius</name>
    <dbReference type="NCBI Taxonomy" id="2879846"/>
    <lineage>
        <taxon>Bacteria</taxon>
        <taxon>Bacillati</taxon>
        <taxon>Actinomycetota</taxon>
        <taxon>Actinomycetes</taxon>
        <taxon>Kitasatosporales</taxon>
        <taxon>Streptomycetaceae</taxon>
        <taxon>Streptomyces</taxon>
    </lineage>
</organism>
<evidence type="ECO:0000313" key="3">
    <source>
        <dbReference type="Proteomes" id="UP000830115"/>
    </source>
</evidence>
<dbReference type="InterPro" id="IPR036390">
    <property type="entry name" value="WH_DNA-bd_sf"/>
</dbReference>